<accession>A0ABT5L409</accession>
<keyword evidence="1" id="KW-0812">Transmembrane</keyword>
<proteinExistence type="predicted"/>
<keyword evidence="1" id="KW-0472">Membrane</keyword>
<dbReference type="EMBL" id="JAQQXP010000001">
    <property type="protein sequence ID" value="MDC8831781.1"/>
    <property type="molecule type" value="Genomic_DNA"/>
</dbReference>
<comment type="caution">
    <text evidence="2">The sequence shown here is derived from an EMBL/GenBank/DDBJ whole genome shotgun (WGS) entry which is preliminary data.</text>
</comment>
<evidence type="ECO:0000256" key="1">
    <source>
        <dbReference type="SAM" id="Phobius"/>
    </source>
</evidence>
<feature type="transmembrane region" description="Helical" evidence="1">
    <location>
        <begin position="105"/>
        <end position="128"/>
    </location>
</feature>
<gene>
    <name evidence="2" type="ORF">OIK42_13555</name>
</gene>
<feature type="transmembrane region" description="Helical" evidence="1">
    <location>
        <begin position="73"/>
        <end position="93"/>
    </location>
</feature>
<organism evidence="2 3">
    <name type="scientific">Alteromonas gilva</name>
    <dbReference type="NCBI Taxonomy" id="2987522"/>
    <lineage>
        <taxon>Bacteria</taxon>
        <taxon>Pseudomonadati</taxon>
        <taxon>Pseudomonadota</taxon>
        <taxon>Gammaproteobacteria</taxon>
        <taxon>Alteromonadales</taxon>
        <taxon>Alteromonadaceae</taxon>
        <taxon>Alteromonas/Salinimonas group</taxon>
        <taxon>Alteromonas</taxon>
    </lineage>
</organism>
<keyword evidence="3" id="KW-1185">Reference proteome</keyword>
<keyword evidence="1" id="KW-1133">Transmembrane helix</keyword>
<name>A0ABT5L409_9ALTE</name>
<dbReference type="RefSeq" id="WP_273641283.1">
    <property type="nucleotide sequence ID" value="NZ_JAQQXP010000001.1"/>
</dbReference>
<protein>
    <submittedName>
        <fullName evidence="2">Uncharacterized protein</fullName>
    </submittedName>
</protein>
<sequence length="129" mass="14703">MAVKQTQTLAHKRERSPGRQKGFYRVELMLNTLAWLVLLVCLILFHFARPEMVTGVQQFWGVEARTYWSGEHVAALATLLQVSLMTTLITMLLRYKRKRSKSDRYGVHLFILAGISAACLLTLHTTVIA</sequence>
<feature type="transmembrane region" description="Helical" evidence="1">
    <location>
        <begin position="28"/>
        <end position="48"/>
    </location>
</feature>
<reference evidence="2 3" key="1">
    <citation type="submission" date="2022-10" db="EMBL/GenBank/DDBJ databases">
        <title>Alteromonas sp. chi3 Genome sequencing.</title>
        <authorList>
            <person name="Park S."/>
        </authorList>
    </citation>
    <scope>NUCLEOTIDE SEQUENCE [LARGE SCALE GENOMIC DNA]</scope>
    <source>
        <strain evidence="3">chi3</strain>
    </source>
</reference>
<evidence type="ECO:0000313" key="3">
    <source>
        <dbReference type="Proteomes" id="UP001218788"/>
    </source>
</evidence>
<dbReference type="Proteomes" id="UP001218788">
    <property type="component" value="Unassembled WGS sequence"/>
</dbReference>
<evidence type="ECO:0000313" key="2">
    <source>
        <dbReference type="EMBL" id="MDC8831781.1"/>
    </source>
</evidence>